<feature type="region of interest" description="Disordered" evidence="1">
    <location>
        <begin position="1"/>
        <end position="56"/>
    </location>
</feature>
<dbReference type="AlphaFoldDB" id="A0A540W822"/>
<accession>A0A540W822</accession>
<comment type="caution">
    <text evidence="3">The sequence shown here is derived from an EMBL/GenBank/DDBJ whole genome shotgun (WGS) entry which is preliminary data.</text>
</comment>
<dbReference type="RefSeq" id="WP_141635085.1">
    <property type="nucleotide sequence ID" value="NZ_VIGB01000003.1"/>
</dbReference>
<keyword evidence="4" id="KW-1185">Reference proteome</keyword>
<protein>
    <submittedName>
        <fullName evidence="3">Uncharacterized protein</fullName>
    </submittedName>
</protein>
<dbReference type="EMBL" id="VIGB01000003">
    <property type="protein sequence ID" value="TQF04514.1"/>
    <property type="molecule type" value="Genomic_DNA"/>
</dbReference>
<evidence type="ECO:0000313" key="4">
    <source>
        <dbReference type="Proteomes" id="UP000319103"/>
    </source>
</evidence>
<evidence type="ECO:0000256" key="2">
    <source>
        <dbReference type="SAM" id="Phobius"/>
    </source>
</evidence>
<keyword evidence="2" id="KW-0812">Transmembrane</keyword>
<keyword evidence="2" id="KW-1133">Transmembrane helix</keyword>
<proteinExistence type="predicted"/>
<feature type="transmembrane region" description="Helical" evidence="2">
    <location>
        <begin position="61"/>
        <end position="83"/>
    </location>
</feature>
<dbReference type="Proteomes" id="UP000319103">
    <property type="component" value="Unassembled WGS sequence"/>
</dbReference>
<reference evidence="3 4" key="1">
    <citation type="submission" date="2019-06" db="EMBL/GenBank/DDBJ databases">
        <title>Description of Kitasatospora acidophila sp. nov. isolated from pine grove soil, and reclassification of Streptomyces novaecaesareae to Kitasatospora novaeceasareae comb. nov.</title>
        <authorList>
            <person name="Kim M.J."/>
        </authorList>
    </citation>
    <scope>NUCLEOTIDE SEQUENCE [LARGE SCALE GENOMIC DNA]</scope>
    <source>
        <strain evidence="3 4">MMS16-CNU292</strain>
    </source>
</reference>
<feature type="compositionally biased region" description="Low complexity" evidence="1">
    <location>
        <begin position="1"/>
        <end position="24"/>
    </location>
</feature>
<evidence type="ECO:0000313" key="3">
    <source>
        <dbReference type="EMBL" id="TQF04514.1"/>
    </source>
</evidence>
<evidence type="ECO:0000256" key="1">
    <source>
        <dbReference type="SAM" id="MobiDB-lite"/>
    </source>
</evidence>
<name>A0A540W822_9ACTN</name>
<organism evidence="3 4">
    <name type="scientific">Kitasatospora acidiphila</name>
    <dbReference type="NCBI Taxonomy" id="2567942"/>
    <lineage>
        <taxon>Bacteria</taxon>
        <taxon>Bacillati</taxon>
        <taxon>Actinomycetota</taxon>
        <taxon>Actinomycetes</taxon>
        <taxon>Kitasatosporales</taxon>
        <taxon>Streptomycetaceae</taxon>
        <taxon>Kitasatospora</taxon>
    </lineage>
</organism>
<sequence length="92" mass="9051">MASSASAAVPCAAASSGSPAPVVADQTTAASSPAVEPVAQSDALPPPADRLTGGHASLGGWRAATCGVFLILAGLTLIARRMVARGPENRRD</sequence>
<gene>
    <name evidence="3" type="ORF">E6W39_22645</name>
</gene>
<keyword evidence="2" id="KW-0472">Membrane</keyword>